<name>A0A5A7SJN8_9NOCA</name>
<keyword evidence="2" id="KW-1185">Reference proteome</keyword>
<protein>
    <recommendedName>
        <fullName evidence="3">Thymidylate kinase</fullName>
    </recommendedName>
</protein>
<proteinExistence type="predicted"/>
<evidence type="ECO:0008006" key="3">
    <source>
        <dbReference type="Google" id="ProtNLM"/>
    </source>
</evidence>
<evidence type="ECO:0000313" key="1">
    <source>
        <dbReference type="EMBL" id="KAA0024863.1"/>
    </source>
</evidence>
<dbReference type="AlphaFoldDB" id="A0A5A7SJN8"/>
<dbReference type="SUPFAM" id="SSF52540">
    <property type="entry name" value="P-loop containing nucleoside triphosphate hydrolases"/>
    <property type="match status" value="1"/>
</dbReference>
<dbReference type="Proteomes" id="UP000322244">
    <property type="component" value="Unassembled WGS sequence"/>
</dbReference>
<reference evidence="1 2" key="1">
    <citation type="submission" date="2019-07" db="EMBL/GenBank/DDBJ databases">
        <title>Rhodococcus cavernicolus sp. nov., isolated from a cave.</title>
        <authorList>
            <person name="Lee S.D."/>
        </authorList>
    </citation>
    <scope>NUCLEOTIDE SEQUENCE [LARGE SCALE GENOMIC DNA]</scope>
    <source>
        <strain evidence="1 2">C1-24</strain>
    </source>
</reference>
<accession>A0A5A7SJN8</accession>
<evidence type="ECO:0000313" key="2">
    <source>
        <dbReference type="Proteomes" id="UP000322244"/>
    </source>
</evidence>
<dbReference type="Gene3D" id="3.40.50.300">
    <property type="entry name" value="P-loop containing nucleotide triphosphate hydrolases"/>
    <property type="match status" value="1"/>
</dbReference>
<sequence length="280" mass="30731">MSRNRTQRIAVVGIDGCGKSLVISKMRAQVSLDTSFEAISCPDFHESANAPMHTLSRQLKALSDAADVVGNPVIKASALYLRMTLYGPVERFFVDTYSPRVLMCERHPLIETLVYAPLYVRLAERSREDPDALAAIRILAEERAAGASAAVDGWHSKEAARVHSTSDIWGVLGEIAELIRAGTPAALAGFGARYRTTLPDEVIWLETPPADAARRCAARTGATEVHETLEHLTSLRSNYLRMRDELSAAHPDMVFHTVSNSDIDDVEDVVRTCLDVTGMR</sequence>
<dbReference type="EMBL" id="VLNY01000001">
    <property type="protein sequence ID" value="KAA0024863.1"/>
    <property type="molecule type" value="Genomic_DNA"/>
</dbReference>
<comment type="caution">
    <text evidence="1">The sequence shown here is derived from an EMBL/GenBank/DDBJ whole genome shotgun (WGS) entry which is preliminary data.</text>
</comment>
<dbReference type="OrthoDB" id="1494645at2"/>
<organism evidence="1 2">
    <name type="scientific">Antrihabitans cavernicola</name>
    <dbReference type="NCBI Taxonomy" id="2495913"/>
    <lineage>
        <taxon>Bacteria</taxon>
        <taxon>Bacillati</taxon>
        <taxon>Actinomycetota</taxon>
        <taxon>Actinomycetes</taxon>
        <taxon>Mycobacteriales</taxon>
        <taxon>Nocardiaceae</taxon>
        <taxon>Antrihabitans</taxon>
    </lineage>
</organism>
<dbReference type="InterPro" id="IPR027417">
    <property type="entry name" value="P-loop_NTPase"/>
</dbReference>
<gene>
    <name evidence="1" type="ORF">FOY51_02745</name>
</gene>
<dbReference type="RefSeq" id="WP_149428638.1">
    <property type="nucleotide sequence ID" value="NZ_VLNY01000001.1"/>
</dbReference>